<protein>
    <submittedName>
        <fullName evidence="2">Uncharacterized protein</fullName>
    </submittedName>
</protein>
<keyword evidence="3" id="KW-1185">Reference proteome</keyword>
<dbReference type="Proteomes" id="UP001589575">
    <property type="component" value="Unassembled WGS sequence"/>
</dbReference>
<gene>
    <name evidence="2" type="ORF">ACFFX0_14490</name>
</gene>
<proteinExistence type="predicted"/>
<feature type="compositionally biased region" description="Basic residues" evidence="1">
    <location>
        <begin position="77"/>
        <end position="86"/>
    </location>
</feature>
<feature type="compositionally biased region" description="Low complexity" evidence="1">
    <location>
        <begin position="61"/>
        <end position="76"/>
    </location>
</feature>
<evidence type="ECO:0000313" key="2">
    <source>
        <dbReference type="EMBL" id="MFB9072339.1"/>
    </source>
</evidence>
<dbReference type="EMBL" id="JBHMFI010000001">
    <property type="protein sequence ID" value="MFB9072339.1"/>
    <property type="molecule type" value="Genomic_DNA"/>
</dbReference>
<name>A0ABV5G083_9MICC</name>
<evidence type="ECO:0000313" key="3">
    <source>
        <dbReference type="Proteomes" id="UP001589575"/>
    </source>
</evidence>
<feature type="region of interest" description="Disordered" evidence="1">
    <location>
        <begin position="21"/>
        <end position="122"/>
    </location>
</feature>
<organism evidence="2 3">
    <name type="scientific">Citricoccus parietis</name>
    <dbReference type="NCBI Taxonomy" id="592307"/>
    <lineage>
        <taxon>Bacteria</taxon>
        <taxon>Bacillati</taxon>
        <taxon>Actinomycetota</taxon>
        <taxon>Actinomycetes</taxon>
        <taxon>Micrococcales</taxon>
        <taxon>Micrococcaceae</taxon>
        <taxon>Citricoccus</taxon>
    </lineage>
</organism>
<sequence length="122" mass="12857">MSSEALSTTITSAGATVCCARARRHRSSRTASSRAGITTLTNSRFGAGAGTGTEPCVSELRATARPSRAGPATARPAARRAPRRPGHPSCLRSRPGWRDRAGCGRTTRPPPRARPAGRPIRR</sequence>
<evidence type="ECO:0000256" key="1">
    <source>
        <dbReference type="SAM" id="MobiDB-lite"/>
    </source>
</evidence>
<accession>A0ABV5G083</accession>
<comment type="caution">
    <text evidence="2">The sequence shown here is derived from an EMBL/GenBank/DDBJ whole genome shotgun (WGS) entry which is preliminary data.</text>
</comment>
<reference evidence="2 3" key="1">
    <citation type="submission" date="2024-09" db="EMBL/GenBank/DDBJ databases">
        <authorList>
            <person name="Sun Q."/>
            <person name="Mori K."/>
        </authorList>
    </citation>
    <scope>NUCLEOTIDE SEQUENCE [LARGE SCALE GENOMIC DNA]</scope>
    <source>
        <strain evidence="2 3">CCM 7609</strain>
    </source>
</reference>